<reference evidence="4" key="3">
    <citation type="submission" date="2025-09" db="UniProtKB">
        <authorList>
            <consortium name="Ensembl"/>
        </authorList>
    </citation>
    <scope>IDENTIFICATION</scope>
    <source>
        <strain evidence="4">breed Abyssinian</strain>
    </source>
</reference>
<feature type="region of interest" description="Disordered" evidence="2">
    <location>
        <begin position="199"/>
        <end position="230"/>
    </location>
</feature>
<accession>A0ABI7ZD31</accession>
<name>A0ABI7ZD31_FELCA</name>
<dbReference type="PANTHER" id="PTHR24347">
    <property type="entry name" value="SERINE/THREONINE-PROTEIN KINASE"/>
    <property type="match status" value="1"/>
</dbReference>
<feature type="compositionally biased region" description="Low complexity" evidence="2">
    <location>
        <begin position="1566"/>
        <end position="1606"/>
    </location>
</feature>
<dbReference type="SUPFAM" id="SSF56112">
    <property type="entry name" value="Protein kinase-like (PK-like)"/>
    <property type="match status" value="1"/>
</dbReference>
<dbReference type="Ensembl" id="ENSFCTT00005061497.1">
    <property type="protein sequence ID" value="ENSFCTP00005045036.1"/>
    <property type="gene ID" value="ENSFCTG00005021195.1"/>
</dbReference>
<feature type="region of interest" description="Disordered" evidence="2">
    <location>
        <begin position="645"/>
        <end position="686"/>
    </location>
</feature>
<dbReference type="Proteomes" id="UP000823872">
    <property type="component" value="Chromosome A2"/>
</dbReference>
<feature type="compositionally biased region" description="Polar residues" evidence="2">
    <location>
        <begin position="13"/>
        <end position="25"/>
    </location>
</feature>
<feature type="region of interest" description="Disordered" evidence="2">
    <location>
        <begin position="793"/>
        <end position="816"/>
    </location>
</feature>
<gene>
    <name evidence="4" type="primary">CAMKV</name>
</gene>
<proteinExistence type="inferred from homology"/>
<dbReference type="GeneTree" id="ENSGT00940000156468"/>
<feature type="region of interest" description="Disordered" evidence="2">
    <location>
        <begin position="324"/>
        <end position="370"/>
    </location>
</feature>
<evidence type="ECO:0000259" key="3">
    <source>
        <dbReference type="PROSITE" id="PS50011"/>
    </source>
</evidence>
<feature type="domain" description="Protein kinase" evidence="3">
    <location>
        <begin position="1261"/>
        <end position="1523"/>
    </location>
</feature>
<dbReference type="PROSITE" id="PS50011">
    <property type="entry name" value="PROTEIN_KINASE_DOM"/>
    <property type="match status" value="1"/>
</dbReference>
<keyword evidence="5" id="KW-1185">Reference proteome</keyword>
<feature type="region of interest" description="Disordered" evidence="2">
    <location>
        <begin position="724"/>
        <end position="759"/>
    </location>
</feature>
<reference evidence="4" key="2">
    <citation type="submission" date="2025-08" db="UniProtKB">
        <authorList>
            <consortium name="Ensembl"/>
        </authorList>
    </citation>
    <scope>IDENTIFICATION</scope>
    <source>
        <strain evidence="4">breed Abyssinian</strain>
    </source>
</reference>
<evidence type="ECO:0000313" key="5">
    <source>
        <dbReference type="Proteomes" id="UP000823872"/>
    </source>
</evidence>
<sequence length="1744" mass="186830">MEVTKEVGGPDTSGPQDHSLASSQQPGGGLRGSQGPWINSGSAYFRQGLSLSTEAIIDGTCGPASQAHAPEPIHQLHRDPAEVSSQYGCEQASQDTLRLPSTSPFPSSIVGTQTHLIVENRTLALPVCTRSDSTSDMAQDGFCRSRLQVQVAGQGKAPAKVLVGWGKGPCSPDQRAPVGSRKSRWLPYFLSGEDGSVVAQDPPLAPTQGQGQGKCPCPAQAPPTPSQANTSAVDTALMPAVSEPYTSNPDHSTDTLAITNGLSQDLLLRECGNRWPVVLESSKVVTPCQDKVDFHFREETSAPAPTPEESSDHVQELEVARMQVLPNQPENPAEKPLVYTSRPGSPTPGSGLPGPPKSQRSSHEICSSQPDQQPLNVCNNTCSNVPASAYQVSCHEQSPVQSPREAIQIPPSSAPTCQLPDAVEDRVLVFDIATGNTRMGLLCHDPMGSRAVLVGLMPSHPSIYVPENVLSTRPLPVPILSPDNNRSRFWSTSPVLSSPVPSSLSSGSYREVALVPKEGSINLESWDSPGTETPIRLFTGPIPLGTPLQFGERILSHVHEPGWSKPDAEKNEASHTIWMLNTARMQDTSMVQPKKLQWMNSELIPEPTPQAKPQVMSRSLLQVDTGNHNQKAVLTAHPDNLRAEGAGQASLSGQPPLAEQCPLAGQPPPTAQPPSADQCPLTRQTPLSGQPLLAEQAPSTKQLPLPGQPPLTGTPLARQLSLTGKHPFSQEPPISKEPIISGGTPIPREPGQASTLHQEGEPLGLPAHVGLLQVPLAPKETRVYVSREKVGVGATQSSSTHQLSSWPPGSSPGTQEEQFSLVTLSTPGTGCKVLPVAMVGSDPPGPQFKLMAEDITLSPVVAHLGLLRGACYELVPTTDALPVQSPVLCRHSLGPYQDMVAVVIDTGTGFTKCGLAGEDHVLSVVSSRVQLLQHPAQDEPRYVVPEDQEGSCSVLNRGVVSDWDALEVLWQHLFYCRLGVRPEELAVLVADSPISPRTNREKVAEILFERFHVPAMQTAHQALLALYAYGRTTGLVLGSGHGTSYVAPILTGDLAPLDTYRLDVAGADLTEYLAQLLLAGGHSPPKAGLVNQIKEACCYVATDMTAEMARAQAQARVDFMLPDKQVITLGSERFCCPEALFQPDLLGLNQPGLPQLALLSIGRLDAKQQEQLLANVVLEGGTTLVNGFPERLSQELGPRATVLGSPHRAVAAWLGGSIMASRDSFQSLWLSRPQRLAMPFGCVTLGDKKNYNQPSEVTDRYDLGQVIKTEEFCEIFRAKDKTTGKLHTCKKFQKRDGRKVRKAAKNEIGILKMVKHPNILQLVDVFVTRKEYFIFLELATGREVFDWILDQGYYSERDTSNVVRQVLEAVAYLHSLKIVHRNLKLENLVYYNRLKNSKIVISDFHLAKLENGLIKEPCGTPEYLAPEVVGRQRYGRPVDCWAIGVIMYILLSGNPPFYEEVEEDDYENHDKNLFRKILAGDYEFDSPYWDDISQAAKDLVTRLMEVEQDQRITAEEAISHEWISGNAASDKNIKDGVCAQIEKNFARAKWKKAVRVTTLMKRLRAPEQSSTATAQSAPATDTATAGAAGGATAASGAAPALGGSATSATVGDAAFAAKSDNTAPADRSATPATDGSVTPATDGSVTPATDGSITPATDGSITPATDRSVTPATDGRATPATEESIMPTTQSSVTPATKAAATPEPALAQPDSTAPGGTTGQAPPSSKGEEAAGYAQESRREETS</sequence>
<feature type="compositionally biased region" description="Low complexity" evidence="2">
    <location>
        <begin position="341"/>
        <end position="350"/>
    </location>
</feature>
<dbReference type="InterPro" id="IPR043129">
    <property type="entry name" value="ATPase_NBD"/>
</dbReference>
<dbReference type="Pfam" id="PF00022">
    <property type="entry name" value="Actin"/>
    <property type="match status" value="2"/>
</dbReference>
<organism evidence="4 5">
    <name type="scientific">Felis catus</name>
    <name type="common">Cat</name>
    <name type="synonym">Felis silvestris catus</name>
    <dbReference type="NCBI Taxonomy" id="9685"/>
    <lineage>
        <taxon>Eukaryota</taxon>
        <taxon>Metazoa</taxon>
        <taxon>Chordata</taxon>
        <taxon>Craniata</taxon>
        <taxon>Vertebrata</taxon>
        <taxon>Euteleostomi</taxon>
        <taxon>Mammalia</taxon>
        <taxon>Eutheria</taxon>
        <taxon>Laurasiatheria</taxon>
        <taxon>Carnivora</taxon>
        <taxon>Feliformia</taxon>
        <taxon>Felidae</taxon>
        <taxon>Felinae</taxon>
        <taxon>Felis</taxon>
    </lineage>
</organism>
<feature type="region of interest" description="Disordered" evidence="2">
    <location>
        <begin position="1"/>
        <end position="37"/>
    </location>
</feature>
<protein>
    <submittedName>
        <fullName evidence="4">CaM kinase like vesicle associated</fullName>
    </submittedName>
</protein>
<comment type="similarity">
    <text evidence="1">Belongs to the actin family.</text>
</comment>
<reference evidence="4 5" key="1">
    <citation type="submission" date="2021-02" db="EMBL/GenBank/DDBJ databases">
        <title>Safari Cat Assemblies.</title>
        <authorList>
            <person name="Bredemeyer K.R."/>
            <person name="Murphy W.J."/>
        </authorList>
    </citation>
    <scope>NUCLEOTIDE SEQUENCE [LARGE SCALE GENOMIC DNA]</scope>
</reference>
<evidence type="ECO:0000256" key="2">
    <source>
        <dbReference type="SAM" id="MobiDB-lite"/>
    </source>
</evidence>
<feature type="compositionally biased region" description="Low complexity" evidence="2">
    <location>
        <begin position="1694"/>
        <end position="1708"/>
    </location>
</feature>
<dbReference type="Gene3D" id="3.30.420.40">
    <property type="match status" value="2"/>
</dbReference>
<dbReference type="Gene3D" id="1.10.510.10">
    <property type="entry name" value="Transferase(Phosphotransferase) domain 1"/>
    <property type="match status" value="1"/>
</dbReference>
<dbReference type="PRINTS" id="PR00190">
    <property type="entry name" value="ACTIN"/>
</dbReference>
<dbReference type="InterPro" id="IPR000719">
    <property type="entry name" value="Prot_kinase_dom"/>
</dbReference>
<feature type="compositionally biased region" description="Polar residues" evidence="2">
    <location>
        <begin position="794"/>
        <end position="816"/>
    </location>
</feature>
<feature type="region of interest" description="Disordered" evidence="2">
    <location>
        <begin position="1619"/>
        <end position="1744"/>
    </location>
</feature>
<evidence type="ECO:0000256" key="1">
    <source>
        <dbReference type="RuleBase" id="RU000487"/>
    </source>
</evidence>
<dbReference type="Pfam" id="PF00069">
    <property type="entry name" value="Pkinase"/>
    <property type="match status" value="1"/>
</dbReference>
<dbReference type="Gene3D" id="3.30.200.20">
    <property type="entry name" value="Phosphorylase Kinase, domain 1"/>
    <property type="match status" value="1"/>
</dbReference>
<dbReference type="Gene3D" id="3.90.640.10">
    <property type="entry name" value="Actin, Chain A, domain 4"/>
    <property type="match status" value="1"/>
</dbReference>
<dbReference type="CDD" id="cd14088">
    <property type="entry name" value="STKc_CaMK_like"/>
    <property type="match status" value="1"/>
</dbReference>
<feature type="compositionally biased region" description="Polar residues" evidence="2">
    <location>
        <begin position="1630"/>
        <end position="1671"/>
    </location>
</feature>
<dbReference type="InterPro" id="IPR004000">
    <property type="entry name" value="Actin"/>
</dbReference>
<feature type="region of interest" description="Disordered" evidence="2">
    <location>
        <begin position="1564"/>
        <end position="1606"/>
    </location>
</feature>
<feature type="compositionally biased region" description="Polar residues" evidence="2">
    <location>
        <begin position="1710"/>
        <end position="1724"/>
    </location>
</feature>
<evidence type="ECO:0000313" key="4">
    <source>
        <dbReference type="Ensembl" id="ENSFCTP00005045036.1"/>
    </source>
</evidence>
<dbReference type="SUPFAM" id="SSF53067">
    <property type="entry name" value="Actin-like ATPase domain"/>
    <property type="match status" value="2"/>
</dbReference>
<dbReference type="InterPro" id="IPR011009">
    <property type="entry name" value="Kinase-like_dom_sf"/>
</dbReference>
<dbReference type="SMART" id="SM00268">
    <property type="entry name" value="ACTIN"/>
    <property type="match status" value="1"/>
</dbReference>